<dbReference type="EMBL" id="JBDIML010000003">
    <property type="protein sequence ID" value="MEN2767831.1"/>
    <property type="molecule type" value="Genomic_DNA"/>
</dbReference>
<keyword evidence="1" id="KW-1133">Transmembrane helix</keyword>
<name>A0ABU9XHT3_9BACI</name>
<gene>
    <name evidence="3" type="ORF">ABC228_11575</name>
</gene>
<accession>A0ABU9XHT3</accession>
<dbReference type="RefSeq" id="WP_345825297.1">
    <property type="nucleotide sequence ID" value="NZ_JBDIML010000003.1"/>
</dbReference>
<keyword evidence="1" id="KW-0472">Membrane</keyword>
<evidence type="ECO:0000313" key="3">
    <source>
        <dbReference type="EMBL" id="MEN2767831.1"/>
    </source>
</evidence>
<keyword evidence="1" id="KW-0812">Transmembrane</keyword>
<feature type="signal peptide" evidence="2">
    <location>
        <begin position="1"/>
        <end position="28"/>
    </location>
</feature>
<comment type="caution">
    <text evidence="3">The sequence shown here is derived from an EMBL/GenBank/DDBJ whole genome shotgun (WGS) entry which is preliminary data.</text>
</comment>
<proteinExistence type="predicted"/>
<reference evidence="3 4" key="1">
    <citation type="submission" date="2024-05" db="EMBL/GenBank/DDBJ databases">
        <authorList>
            <person name="Haq I."/>
            <person name="Ullah Z."/>
            <person name="Ahmad R."/>
            <person name="Li M."/>
            <person name="Tong Y."/>
        </authorList>
    </citation>
    <scope>NUCLEOTIDE SEQUENCE [LARGE SCALE GENOMIC DNA]</scope>
    <source>
        <strain evidence="3 4">16A2E</strain>
    </source>
</reference>
<dbReference type="Proteomes" id="UP001444625">
    <property type="component" value="Unassembled WGS sequence"/>
</dbReference>
<keyword evidence="4" id="KW-1185">Reference proteome</keyword>
<evidence type="ECO:0000256" key="1">
    <source>
        <dbReference type="SAM" id="Phobius"/>
    </source>
</evidence>
<protein>
    <submittedName>
        <fullName evidence="3">Uncharacterized protein</fullName>
    </submittedName>
</protein>
<organism evidence="3 4">
    <name type="scientific">Ornithinibacillus xuwenensis</name>
    <dbReference type="NCBI Taxonomy" id="3144668"/>
    <lineage>
        <taxon>Bacteria</taxon>
        <taxon>Bacillati</taxon>
        <taxon>Bacillota</taxon>
        <taxon>Bacilli</taxon>
        <taxon>Bacillales</taxon>
        <taxon>Bacillaceae</taxon>
        <taxon>Ornithinibacillus</taxon>
    </lineage>
</organism>
<keyword evidence="2" id="KW-0732">Signal</keyword>
<feature type="chain" id="PRO_5045098893" evidence="2">
    <location>
        <begin position="29"/>
        <end position="198"/>
    </location>
</feature>
<sequence length="198" mass="22691">MPKACLKKTIGIITCFLLFLLVTNTVLAAMDPTEIEQINRDAPYHIIGTVTSDELYSDVTKDQEHPIQLRKMTIHITDVIKAPNNMIGNRSVDVFYHYIPAWDAKNYNGGKRMDIAKEDVIEIWLEEGDNGWEPAISGDSVHHIRYQEDRSEHIEEPFWNAFTRKLSSLDSIQTDAFVIIGLLIVLIWACYRGLRKTT</sequence>
<evidence type="ECO:0000313" key="4">
    <source>
        <dbReference type="Proteomes" id="UP001444625"/>
    </source>
</evidence>
<evidence type="ECO:0000256" key="2">
    <source>
        <dbReference type="SAM" id="SignalP"/>
    </source>
</evidence>
<feature type="transmembrane region" description="Helical" evidence="1">
    <location>
        <begin position="176"/>
        <end position="194"/>
    </location>
</feature>